<evidence type="ECO:0000313" key="2">
    <source>
        <dbReference type="Proteomes" id="UP000689195"/>
    </source>
</evidence>
<accession>A0A8S1VZG0</accession>
<protein>
    <submittedName>
        <fullName evidence="1">Uncharacterized protein</fullName>
    </submittedName>
</protein>
<keyword evidence="2" id="KW-1185">Reference proteome</keyword>
<organism evidence="1 2">
    <name type="scientific">Paramecium pentaurelia</name>
    <dbReference type="NCBI Taxonomy" id="43138"/>
    <lineage>
        <taxon>Eukaryota</taxon>
        <taxon>Sar</taxon>
        <taxon>Alveolata</taxon>
        <taxon>Ciliophora</taxon>
        <taxon>Intramacronucleata</taxon>
        <taxon>Oligohymenophorea</taxon>
        <taxon>Peniculida</taxon>
        <taxon>Parameciidae</taxon>
        <taxon>Paramecium</taxon>
    </lineage>
</organism>
<reference evidence="1" key="1">
    <citation type="submission" date="2021-01" db="EMBL/GenBank/DDBJ databases">
        <authorList>
            <consortium name="Genoscope - CEA"/>
            <person name="William W."/>
        </authorList>
    </citation>
    <scope>NUCLEOTIDE SEQUENCE</scope>
</reference>
<proteinExistence type="predicted"/>
<gene>
    <name evidence="1" type="ORF">PPENT_87.1.T0760010</name>
</gene>
<dbReference type="Proteomes" id="UP000689195">
    <property type="component" value="Unassembled WGS sequence"/>
</dbReference>
<dbReference type="AlphaFoldDB" id="A0A8S1VZG0"/>
<comment type="caution">
    <text evidence="1">The sequence shown here is derived from an EMBL/GenBank/DDBJ whole genome shotgun (WGS) entry which is preliminary data.</text>
</comment>
<dbReference type="OrthoDB" id="4405280at2759"/>
<evidence type="ECO:0000313" key="1">
    <source>
        <dbReference type="EMBL" id="CAD8181212.1"/>
    </source>
</evidence>
<sequence>MYLNYQMQYLDMLRFLYIKAIMHFNQYESKKASCSTKSETIQSNCDNTVITHQVNKATYKNYCALDRTKQGMQGSRL</sequence>
<dbReference type="EMBL" id="CAJJDO010000076">
    <property type="protein sequence ID" value="CAD8181212.1"/>
    <property type="molecule type" value="Genomic_DNA"/>
</dbReference>
<name>A0A8S1VZG0_9CILI</name>